<dbReference type="InterPro" id="IPR001938">
    <property type="entry name" value="Thaumatin"/>
</dbReference>
<dbReference type="OrthoDB" id="430315at2759"/>
<evidence type="ECO:0000256" key="3">
    <source>
        <dbReference type="SAM" id="MobiDB-lite"/>
    </source>
</evidence>
<evidence type="ECO:0000256" key="4">
    <source>
        <dbReference type="SAM" id="SignalP"/>
    </source>
</evidence>
<keyword evidence="2" id="KW-1015">Disulfide bond</keyword>
<feature type="disulfide bond" evidence="2">
    <location>
        <begin position="152"/>
        <end position="237"/>
    </location>
</feature>
<feature type="disulfide bond" evidence="2">
    <location>
        <begin position="96"/>
        <end position="103"/>
    </location>
</feature>
<feature type="disulfide bond" evidence="2">
    <location>
        <begin position="197"/>
        <end position="207"/>
    </location>
</feature>
<reference evidence="5 6" key="1">
    <citation type="journal article" date="2013" name="BMC Genomics">
        <title>The miniature genome of a carnivorous plant Genlisea aurea contains a low number of genes and short non-coding sequences.</title>
        <authorList>
            <person name="Leushkin E.V."/>
            <person name="Sutormin R.A."/>
            <person name="Nabieva E.R."/>
            <person name="Penin A.A."/>
            <person name="Kondrashov A.S."/>
            <person name="Logacheva M.D."/>
        </authorList>
    </citation>
    <scope>NUCLEOTIDE SEQUENCE [LARGE SCALE GENOMIC DNA]</scope>
</reference>
<dbReference type="PIRSF" id="PIRSF002703">
    <property type="entry name" value="Thaumatin"/>
    <property type="match status" value="1"/>
</dbReference>
<dbReference type="PRINTS" id="PR00347">
    <property type="entry name" value="THAUMATIN"/>
</dbReference>
<gene>
    <name evidence="5" type="ORF">M569_03683</name>
</gene>
<organism evidence="5 6">
    <name type="scientific">Genlisea aurea</name>
    <dbReference type="NCBI Taxonomy" id="192259"/>
    <lineage>
        <taxon>Eukaryota</taxon>
        <taxon>Viridiplantae</taxon>
        <taxon>Streptophyta</taxon>
        <taxon>Embryophyta</taxon>
        <taxon>Tracheophyta</taxon>
        <taxon>Spermatophyta</taxon>
        <taxon>Magnoliopsida</taxon>
        <taxon>eudicotyledons</taxon>
        <taxon>Gunneridae</taxon>
        <taxon>Pentapetalae</taxon>
        <taxon>asterids</taxon>
        <taxon>lamiids</taxon>
        <taxon>Lamiales</taxon>
        <taxon>Lentibulariaceae</taxon>
        <taxon>Genlisea</taxon>
    </lineage>
</organism>
<protein>
    <recommendedName>
        <fullName evidence="7">Thaumatin-like protein 1</fullName>
    </recommendedName>
</protein>
<dbReference type="Gene3D" id="2.60.110.10">
    <property type="entry name" value="Thaumatin"/>
    <property type="match status" value="1"/>
</dbReference>
<feature type="compositionally biased region" description="Low complexity" evidence="3">
    <location>
        <begin position="253"/>
        <end position="264"/>
    </location>
</feature>
<keyword evidence="1 4" id="KW-0732">Signal</keyword>
<evidence type="ECO:0000256" key="1">
    <source>
        <dbReference type="ARBA" id="ARBA00022729"/>
    </source>
</evidence>
<dbReference type="FunFam" id="2.60.110.10:FF:000001">
    <property type="entry name" value="THAUMATIN-LIKE PROTEIN 1"/>
    <property type="match status" value="1"/>
</dbReference>
<feature type="region of interest" description="Disordered" evidence="3">
    <location>
        <begin position="253"/>
        <end position="276"/>
    </location>
</feature>
<dbReference type="Pfam" id="PF00314">
    <property type="entry name" value="Thaumatin"/>
    <property type="match status" value="1"/>
</dbReference>
<dbReference type="PROSITE" id="PS51367">
    <property type="entry name" value="THAUMATIN_2"/>
    <property type="match status" value="1"/>
</dbReference>
<evidence type="ECO:0000256" key="2">
    <source>
        <dbReference type="PIRSR" id="PIRSR002703-1"/>
    </source>
</evidence>
<dbReference type="PANTHER" id="PTHR31048">
    <property type="entry name" value="OS03G0233200 PROTEIN"/>
    <property type="match status" value="1"/>
</dbReference>
<feature type="disulfide bond" evidence="2">
    <location>
        <begin position="81"/>
        <end position="91"/>
    </location>
</feature>
<dbReference type="SUPFAM" id="SSF49870">
    <property type="entry name" value="Osmotin, thaumatin-like protein"/>
    <property type="match status" value="1"/>
</dbReference>
<keyword evidence="6" id="KW-1185">Reference proteome</keyword>
<proteinExistence type="predicted"/>
<evidence type="ECO:0008006" key="7">
    <source>
        <dbReference type="Google" id="ProtNLM"/>
    </source>
</evidence>
<feature type="disulfide bond" evidence="2">
    <location>
        <begin position="187"/>
        <end position="196"/>
    </location>
</feature>
<feature type="chain" id="PRO_5004562189" description="Thaumatin-like protein 1" evidence="4">
    <location>
        <begin position="24"/>
        <end position="314"/>
    </location>
</feature>
<dbReference type="PROSITE" id="PS00316">
    <property type="entry name" value="THAUMATIN_1"/>
    <property type="match status" value="1"/>
</dbReference>
<feature type="signal peptide" evidence="4">
    <location>
        <begin position="1"/>
        <end position="23"/>
    </location>
</feature>
<dbReference type="CDD" id="cd09218">
    <property type="entry name" value="TLP-PA"/>
    <property type="match status" value="1"/>
</dbReference>
<dbReference type="EMBL" id="AUSU01001418">
    <property type="protein sequence ID" value="EPS71076.1"/>
    <property type="molecule type" value="Genomic_DNA"/>
</dbReference>
<feature type="disulfide bond" evidence="2">
    <location>
        <begin position="33"/>
        <end position="247"/>
    </location>
</feature>
<dbReference type="Proteomes" id="UP000015453">
    <property type="component" value="Unassembled WGS sequence"/>
</dbReference>
<evidence type="ECO:0000313" key="6">
    <source>
        <dbReference type="Proteomes" id="UP000015453"/>
    </source>
</evidence>
<dbReference type="SMART" id="SM00205">
    <property type="entry name" value="THN"/>
    <property type="match status" value="1"/>
</dbReference>
<dbReference type="InterPro" id="IPR037176">
    <property type="entry name" value="Osmotin/thaumatin-like_sf"/>
</dbReference>
<feature type="disulfide bond" evidence="2">
    <location>
        <begin position="157"/>
        <end position="220"/>
    </location>
</feature>
<dbReference type="InterPro" id="IPR017949">
    <property type="entry name" value="Thaumatin_CS"/>
</dbReference>
<name>S8D166_9LAMI</name>
<accession>S8D166</accession>
<evidence type="ECO:0000313" key="5">
    <source>
        <dbReference type="EMBL" id="EPS71076.1"/>
    </source>
</evidence>
<comment type="caution">
    <text evidence="5">The sequence shown here is derived from an EMBL/GenBank/DDBJ whole genome shotgun (WGS) entry which is preliminary data.</text>
</comment>
<feature type="disulfide bond" evidence="2">
    <location>
        <begin position="165"/>
        <end position="183"/>
    </location>
</feature>
<sequence>MEGLWVRAILLILANSVISGVDSAATFTFSNNCGFTVWPGILSSAGIPPLSTTGFVLQSGASQTIEAPTAWGGRFWGRTYCAQGSNGKFSCLTGDCGTGEVQCSGSGAATPVTLAEFKLDGANGMDFYDISLVDGYNLPILVVPQGGSGVNCSYAGCLSDLNAACPSQLSVAGDGDGNSTVACRSACDAFGTPEYCCSGAYGSPSTCQASEYSRIFKSACPQAYSYAYDDRTSTFTCTGADYTLTFCPSPNTSQKSSSSGGPQPVVAPEKTDESPATGSMFYEGATVSSTAGAARISYWIVAVMTAAWRLWNLF</sequence>
<dbReference type="AlphaFoldDB" id="S8D166"/>